<evidence type="ECO:0000313" key="3">
    <source>
        <dbReference type="Proteomes" id="UP000324222"/>
    </source>
</evidence>
<name>A0A5B7IK29_PORTR</name>
<accession>A0A5B7IK29</accession>
<dbReference type="Proteomes" id="UP000324222">
    <property type="component" value="Unassembled WGS sequence"/>
</dbReference>
<comment type="caution">
    <text evidence="2">The sequence shown here is derived from an EMBL/GenBank/DDBJ whole genome shotgun (WGS) entry which is preliminary data.</text>
</comment>
<sequence length="63" mass="7530">MRVKRRSMKEKRIRNDYAEATHNLYFPESAEHTDFHLKADTNERPPSPCMEMNRGAKSHSRIR</sequence>
<gene>
    <name evidence="2" type="ORF">E2C01_078900</name>
</gene>
<dbReference type="AlphaFoldDB" id="A0A5B7IK29"/>
<evidence type="ECO:0000313" key="2">
    <source>
        <dbReference type="EMBL" id="MPC84172.1"/>
    </source>
</evidence>
<keyword evidence="3" id="KW-1185">Reference proteome</keyword>
<dbReference type="EMBL" id="VSRR010064635">
    <property type="protein sequence ID" value="MPC84172.1"/>
    <property type="molecule type" value="Genomic_DNA"/>
</dbReference>
<protein>
    <submittedName>
        <fullName evidence="2">Uncharacterized protein</fullName>
    </submittedName>
</protein>
<reference evidence="2 3" key="1">
    <citation type="submission" date="2019-05" db="EMBL/GenBank/DDBJ databases">
        <title>Another draft genome of Portunus trituberculatus and its Hox gene families provides insights of decapod evolution.</title>
        <authorList>
            <person name="Jeong J.-H."/>
            <person name="Song I."/>
            <person name="Kim S."/>
            <person name="Choi T."/>
            <person name="Kim D."/>
            <person name="Ryu S."/>
            <person name="Kim W."/>
        </authorList>
    </citation>
    <scope>NUCLEOTIDE SEQUENCE [LARGE SCALE GENOMIC DNA]</scope>
    <source>
        <tissue evidence="2">Muscle</tissue>
    </source>
</reference>
<proteinExistence type="predicted"/>
<organism evidence="2 3">
    <name type="scientific">Portunus trituberculatus</name>
    <name type="common">Swimming crab</name>
    <name type="synonym">Neptunus trituberculatus</name>
    <dbReference type="NCBI Taxonomy" id="210409"/>
    <lineage>
        <taxon>Eukaryota</taxon>
        <taxon>Metazoa</taxon>
        <taxon>Ecdysozoa</taxon>
        <taxon>Arthropoda</taxon>
        <taxon>Crustacea</taxon>
        <taxon>Multicrustacea</taxon>
        <taxon>Malacostraca</taxon>
        <taxon>Eumalacostraca</taxon>
        <taxon>Eucarida</taxon>
        <taxon>Decapoda</taxon>
        <taxon>Pleocyemata</taxon>
        <taxon>Brachyura</taxon>
        <taxon>Eubrachyura</taxon>
        <taxon>Portunoidea</taxon>
        <taxon>Portunidae</taxon>
        <taxon>Portuninae</taxon>
        <taxon>Portunus</taxon>
    </lineage>
</organism>
<feature type="region of interest" description="Disordered" evidence="1">
    <location>
        <begin position="38"/>
        <end position="63"/>
    </location>
</feature>
<evidence type="ECO:0000256" key="1">
    <source>
        <dbReference type="SAM" id="MobiDB-lite"/>
    </source>
</evidence>